<dbReference type="OrthoDB" id="5339985at2"/>
<keyword evidence="1" id="KW-0175">Coiled coil</keyword>
<keyword evidence="3" id="KW-1185">Reference proteome</keyword>
<dbReference type="Proteomes" id="UP000298602">
    <property type="component" value="Chromosome"/>
</dbReference>
<sequence>METKEAYRQKIETQLKEWAAKIDQLKARAAKLEAEAKMELSEEIRKLETRREALKAKVKEWQESSGEAWETLKAGVEKAAGELGAAMEKALARFRK</sequence>
<evidence type="ECO:0008006" key="4">
    <source>
        <dbReference type="Google" id="ProtNLM"/>
    </source>
</evidence>
<gene>
    <name evidence="2" type="ORF">FDQ92_02935</name>
</gene>
<reference evidence="2 3" key="2">
    <citation type="submission" date="2019-05" db="EMBL/GenBank/DDBJ databases">
        <authorList>
            <person name="Suflita J.M."/>
            <person name="Marks C.R."/>
        </authorList>
    </citation>
    <scope>NUCLEOTIDE SEQUENCE [LARGE SCALE GENOMIC DNA]</scope>
    <source>
        <strain evidence="2 3">ALDC</strain>
    </source>
</reference>
<evidence type="ECO:0000313" key="3">
    <source>
        <dbReference type="Proteomes" id="UP000298602"/>
    </source>
</evidence>
<evidence type="ECO:0000313" key="2">
    <source>
        <dbReference type="EMBL" id="QCQ21235.1"/>
    </source>
</evidence>
<accession>A0A4P8L2P6</accession>
<name>A0A4P8L2P6_9BACT</name>
<dbReference type="RefSeq" id="WP_137423204.1">
    <property type="nucleotide sequence ID" value="NZ_CP040098.1"/>
</dbReference>
<reference evidence="2 3" key="1">
    <citation type="submission" date="2019-05" db="EMBL/GenBank/DDBJ databases">
        <title>The Complete Genome Sequence of the n-alkane-degrading Desulfoglaeba alkanexedens ALDC reveals multiple alkylsuccinate synthase gene clusters.</title>
        <authorList>
            <person name="Callaghan A.V."/>
            <person name="Davidova I.A."/>
            <person name="Duncan K.E."/>
            <person name="Morris B."/>
            <person name="McInerney M.J."/>
        </authorList>
    </citation>
    <scope>NUCLEOTIDE SEQUENCE [LARGE SCALE GENOMIC DNA]</scope>
    <source>
        <strain evidence="2 3">ALDC</strain>
    </source>
</reference>
<evidence type="ECO:0000256" key="1">
    <source>
        <dbReference type="SAM" id="Coils"/>
    </source>
</evidence>
<organism evidence="2 3">
    <name type="scientific">Desulfoglaeba alkanexedens ALDC</name>
    <dbReference type="NCBI Taxonomy" id="980445"/>
    <lineage>
        <taxon>Bacteria</taxon>
        <taxon>Pseudomonadati</taxon>
        <taxon>Thermodesulfobacteriota</taxon>
        <taxon>Syntrophobacteria</taxon>
        <taxon>Syntrophobacterales</taxon>
        <taxon>Syntrophobacteraceae</taxon>
        <taxon>Desulfoglaeba</taxon>
    </lineage>
</organism>
<dbReference type="KEGG" id="dax:FDQ92_02935"/>
<protein>
    <recommendedName>
        <fullName evidence="4">Coiled coil domain-containing protein</fullName>
    </recommendedName>
</protein>
<proteinExistence type="predicted"/>
<dbReference type="EMBL" id="CP040098">
    <property type="protein sequence ID" value="QCQ21235.1"/>
    <property type="molecule type" value="Genomic_DNA"/>
</dbReference>
<feature type="coiled-coil region" evidence="1">
    <location>
        <begin position="8"/>
        <end position="64"/>
    </location>
</feature>
<dbReference type="AlphaFoldDB" id="A0A4P8L2P6"/>